<dbReference type="EMBL" id="NCSJ02000329">
    <property type="protein sequence ID" value="RFU25493.1"/>
    <property type="molecule type" value="Genomic_DNA"/>
</dbReference>
<dbReference type="Proteomes" id="UP000258309">
    <property type="component" value="Unassembled WGS sequence"/>
</dbReference>
<name>A0A3E2GXK9_SCYLI</name>
<feature type="non-terminal residue" evidence="2">
    <location>
        <position position="1"/>
    </location>
</feature>
<keyword evidence="3" id="KW-1185">Reference proteome</keyword>
<protein>
    <submittedName>
        <fullName evidence="2">Uncharacterized protein</fullName>
    </submittedName>
</protein>
<feature type="signal peptide" evidence="1">
    <location>
        <begin position="1"/>
        <end position="21"/>
    </location>
</feature>
<feature type="chain" id="PRO_5017760651" evidence="1">
    <location>
        <begin position="22"/>
        <end position="121"/>
    </location>
</feature>
<dbReference type="OrthoDB" id="10396735at2759"/>
<dbReference type="AlphaFoldDB" id="A0A3E2GXK9"/>
<proteinExistence type="predicted"/>
<accession>A0A3E2GXK9</accession>
<sequence length="121" mass="12988">MCASVIKSLLFALAITAPVSAFNVRYVGYWDDNCQEEETGGQFSDEYNCYDFDIWQVSSYKLYNTGDACPTGQSLEATFYGTEGNGIICGTDPLVVIPVGESTDCVKGFDAASAVAEVTCS</sequence>
<organism evidence="2 3">
    <name type="scientific">Scytalidium lignicola</name>
    <name type="common">Hyphomycete</name>
    <dbReference type="NCBI Taxonomy" id="5539"/>
    <lineage>
        <taxon>Eukaryota</taxon>
        <taxon>Fungi</taxon>
        <taxon>Dikarya</taxon>
        <taxon>Ascomycota</taxon>
        <taxon>Pezizomycotina</taxon>
        <taxon>Leotiomycetes</taxon>
        <taxon>Leotiomycetes incertae sedis</taxon>
        <taxon>Scytalidium</taxon>
    </lineage>
</organism>
<evidence type="ECO:0000256" key="1">
    <source>
        <dbReference type="SAM" id="SignalP"/>
    </source>
</evidence>
<reference evidence="2 3" key="1">
    <citation type="submission" date="2018-05" db="EMBL/GenBank/DDBJ databases">
        <title>Draft genome sequence of Scytalidium lignicola DSM 105466, a ubiquitous saprotrophic fungus.</title>
        <authorList>
            <person name="Buettner E."/>
            <person name="Gebauer A.M."/>
            <person name="Hofrichter M."/>
            <person name="Liers C."/>
            <person name="Kellner H."/>
        </authorList>
    </citation>
    <scope>NUCLEOTIDE SEQUENCE [LARGE SCALE GENOMIC DNA]</scope>
    <source>
        <strain evidence="2 3">DSM 105466</strain>
    </source>
</reference>
<comment type="caution">
    <text evidence="2">The sequence shown here is derived from an EMBL/GenBank/DDBJ whole genome shotgun (WGS) entry which is preliminary data.</text>
</comment>
<evidence type="ECO:0000313" key="2">
    <source>
        <dbReference type="EMBL" id="RFU25493.1"/>
    </source>
</evidence>
<feature type="non-terminal residue" evidence="2">
    <location>
        <position position="121"/>
    </location>
</feature>
<keyword evidence="1" id="KW-0732">Signal</keyword>
<evidence type="ECO:0000313" key="3">
    <source>
        <dbReference type="Proteomes" id="UP000258309"/>
    </source>
</evidence>
<gene>
    <name evidence="2" type="ORF">B7463_g10842</name>
</gene>